<feature type="region of interest" description="Disordered" evidence="1">
    <location>
        <begin position="1"/>
        <end position="31"/>
    </location>
</feature>
<proteinExistence type="predicted"/>
<sequence length="193" mass="20537">MEDTYTALQTDMDRDAYTPKRKHRRTATPALADSYGATQLLPAESLVANGDLLEAIGPPKPSSENGQPHDQRKPMEQPPVLHSDATPLPAAATEATSQELHQAPPVVLVQGEGLQHASAGAQLADDDDEFDYSSPGSKRAVPFTVPIFEAAPAPAHLITHISNAPLESFAEEDEECASRQDAGRSGEGLPIPE</sequence>
<dbReference type="AlphaFoldDB" id="A0AAW1PRY6"/>
<protein>
    <submittedName>
        <fullName evidence="2">Uncharacterized protein</fullName>
    </submittedName>
</protein>
<feature type="region of interest" description="Disordered" evidence="1">
    <location>
        <begin position="168"/>
        <end position="193"/>
    </location>
</feature>
<gene>
    <name evidence="2" type="ORF">WJX72_003169</name>
</gene>
<accession>A0AAW1PRY6</accession>
<evidence type="ECO:0000313" key="3">
    <source>
        <dbReference type="Proteomes" id="UP001489004"/>
    </source>
</evidence>
<evidence type="ECO:0000313" key="2">
    <source>
        <dbReference type="EMBL" id="KAK9811393.1"/>
    </source>
</evidence>
<evidence type="ECO:0000256" key="1">
    <source>
        <dbReference type="SAM" id="MobiDB-lite"/>
    </source>
</evidence>
<feature type="region of interest" description="Disordered" evidence="1">
    <location>
        <begin position="51"/>
        <end position="138"/>
    </location>
</feature>
<dbReference type="Proteomes" id="UP001489004">
    <property type="component" value="Unassembled WGS sequence"/>
</dbReference>
<reference evidence="2 3" key="1">
    <citation type="journal article" date="2024" name="Nat. Commun.">
        <title>Phylogenomics reveals the evolutionary origins of lichenization in chlorophyte algae.</title>
        <authorList>
            <person name="Puginier C."/>
            <person name="Libourel C."/>
            <person name="Otte J."/>
            <person name="Skaloud P."/>
            <person name="Haon M."/>
            <person name="Grisel S."/>
            <person name="Petersen M."/>
            <person name="Berrin J.G."/>
            <person name="Delaux P.M."/>
            <person name="Dal Grande F."/>
            <person name="Keller J."/>
        </authorList>
    </citation>
    <scope>NUCLEOTIDE SEQUENCE [LARGE SCALE GENOMIC DNA]</scope>
    <source>
        <strain evidence="2 3">SAG 2043</strain>
    </source>
</reference>
<dbReference type="EMBL" id="JALJOR010000009">
    <property type="protein sequence ID" value="KAK9811393.1"/>
    <property type="molecule type" value="Genomic_DNA"/>
</dbReference>
<name>A0AAW1PRY6_9CHLO</name>
<organism evidence="2 3">
    <name type="scientific">[Myrmecia] bisecta</name>
    <dbReference type="NCBI Taxonomy" id="41462"/>
    <lineage>
        <taxon>Eukaryota</taxon>
        <taxon>Viridiplantae</taxon>
        <taxon>Chlorophyta</taxon>
        <taxon>core chlorophytes</taxon>
        <taxon>Trebouxiophyceae</taxon>
        <taxon>Trebouxiales</taxon>
        <taxon>Trebouxiaceae</taxon>
        <taxon>Myrmecia</taxon>
    </lineage>
</organism>
<feature type="compositionally biased region" description="Low complexity" evidence="1">
    <location>
        <begin position="85"/>
        <end position="96"/>
    </location>
</feature>
<keyword evidence="3" id="KW-1185">Reference proteome</keyword>
<comment type="caution">
    <text evidence="2">The sequence shown here is derived from an EMBL/GenBank/DDBJ whole genome shotgun (WGS) entry which is preliminary data.</text>
</comment>